<dbReference type="SUPFAM" id="SSF53187">
    <property type="entry name" value="Zn-dependent exopeptidases"/>
    <property type="match status" value="1"/>
</dbReference>
<dbReference type="InterPro" id="IPR052030">
    <property type="entry name" value="Peptidase_M20/M20A_hydrolases"/>
</dbReference>
<dbReference type="RefSeq" id="WP_205102824.1">
    <property type="nucleotide sequence ID" value="NZ_JACJJC010000010.1"/>
</dbReference>
<comment type="caution">
    <text evidence="3">The sequence shown here is derived from an EMBL/GenBank/DDBJ whole genome shotgun (WGS) entry which is preliminary data.</text>
</comment>
<organism evidence="3 4">
    <name type="scientific">Sutterella massiliensis</name>
    <dbReference type="NCBI Taxonomy" id="1816689"/>
    <lineage>
        <taxon>Bacteria</taxon>
        <taxon>Pseudomonadati</taxon>
        <taxon>Pseudomonadota</taxon>
        <taxon>Betaproteobacteria</taxon>
        <taxon>Burkholderiales</taxon>
        <taxon>Sutterellaceae</taxon>
        <taxon>Sutterella</taxon>
    </lineage>
</organism>
<keyword evidence="1" id="KW-0378">Hydrolase</keyword>
<evidence type="ECO:0000313" key="3">
    <source>
        <dbReference type="EMBL" id="MBM6704268.1"/>
    </source>
</evidence>
<feature type="domain" description="Peptidase M20 dimerisation" evidence="2">
    <location>
        <begin position="248"/>
        <end position="321"/>
    </location>
</feature>
<evidence type="ECO:0000259" key="2">
    <source>
        <dbReference type="Pfam" id="PF07687"/>
    </source>
</evidence>
<dbReference type="InterPro" id="IPR002933">
    <property type="entry name" value="Peptidase_M20"/>
</dbReference>
<dbReference type="PIRSF" id="PIRSF005962">
    <property type="entry name" value="Pept_M20D_amidohydro"/>
    <property type="match status" value="1"/>
</dbReference>
<dbReference type="Proteomes" id="UP000715095">
    <property type="component" value="Unassembled WGS sequence"/>
</dbReference>
<accession>A0ABS2DSF8</accession>
<sequence>MTEQFDQGAAVETNRMQHLLPGWTDPVDPGMLVKIRRQIHRNPEPGWCEFETTALMARIFSEAGFELKFGPEFIAPEFIRGRDVQEAARAKSRAAAEGADAQFLERMGDCPGLAATYDTGRPGRTLAIRVELDAIYMDEPSDPSHIPAREGFASSRPGIMHACGHDGHLAVASGLAKFVAANRDRLSGRIVFIFQPAEEGSRGAYPILQSDLLKGVDILLCAHLGVDIEDGLVIAAPNKFLCTTKIDFEFAGKPSHAGMQPQIGRNALLAAANAAINVMGLPRHAEGMTRVNVGALHAGEGRNVVPSHATMEVEVRGETAAINRELTDEAFMRARGAAASFGVECRSRIVGEAVDFIPDDSITQFVTVCARRARYCRKIGPTMPYNGSDDGTLLMRRVQESGGRAGYFMVGAALPEHTGEAAVDFDERALVTLYDTYAHLITAFLSC</sequence>
<dbReference type="Gene3D" id="3.40.630.10">
    <property type="entry name" value="Zn peptidases"/>
    <property type="match status" value="2"/>
</dbReference>
<dbReference type="InterPro" id="IPR036264">
    <property type="entry name" value="Bact_exopeptidase_dim_dom"/>
</dbReference>
<protein>
    <submittedName>
        <fullName evidence="3">Amidohydrolase</fullName>
    </submittedName>
</protein>
<evidence type="ECO:0000313" key="4">
    <source>
        <dbReference type="Proteomes" id="UP000715095"/>
    </source>
</evidence>
<evidence type="ECO:0000256" key="1">
    <source>
        <dbReference type="ARBA" id="ARBA00022801"/>
    </source>
</evidence>
<dbReference type="InterPro" id="IPR011650">
    <property type="entry name" value="Peptidase_M20_dimer"/>
</dbReference>
<proteinExistence type="predicted"/>
<dbReference type="Pfam" id="PF07687">
    <property type="entry name" value="M20_dimer"/>
    <property type="match status" value="1"/>
</dbReference>
<keyword evidence="4" id="KW-1185">Reference proteome</keyword>
<name>A0ABS2DSF8_9BURK</name>
<dbReference type="PANTHER" id="PTHR30575">
    <property type="entry name" value="PEPTIDASE M20"/>
    <property type="match status" value="1"/>
</dbReference>
<reference evidence="3 4" key="1">
    <citation type="journal article" date="2021" name="Sci. Rep.">
        <title>The distribution of antibiotic resistance genes in chicken gut microbiota commensals.</title>
        <authorList>
            <person name="Juricova H."/>
            <person name="Matiasovicova J."/>
            <person name="Kubasova T."/>
            <person name="Cejkova D."/>
            <person name="Rychlik I."/>
        </authorList>
    </citation>
    <scope>NUCLEOTIDE SEQUENCE [LARGE SCALE GENOMIC DNA]</scope>
    <source>
        <strain evidence="3 4">An829</strain>
    </source>
</reference>
<dbReference type="EMBL" id="JACJJC010000010">
    <property type="protein sequence ID" value="MBM6704268.1"/>
    <property type="molecule type" value="Genomic_DNA"/>
</dbReference>
<dbReference type="SUPFAM" id="SSF55031">
    <property type="entry name" value="Bacterial exopeptidase dimerisation domain"/>
    <property type="match status" value="1"/>
</dbReference>
<dbReference type="Pfam" id="PF01546">
    <property type="entry name" value="Peptidase_M20"/>
    <property type="match status" value="1"/>
</dbReference>
<dbReference type="InterPro" id="IPR017439">
    <property type="entry name" value="Amidohydrolase"/>
</dbReference>
<gene>
    <name evidence="3" type="ORF">H6A60_07205</name>
</gene>
<dbReference type="NCBIfam" id="TIGR01891">
    <property type="entry name" value="amidohydrolases"/>
    <property type="match status" value="1"/>
</dbReference>
<dbReference type="PANTHER" id="PTHR30575:SF3">
    <property type="entry name" value="PEPTIDASE M20 DIMERISATION DOMAIN-CONTAINING PROTEIN"/>
    <property type="match status" value="1"/>
</dbReference>